<dbReference type="AlphaFoldDB" id="A0ABD3VQB3"/>
<organism evidence="2 3">
    <name type="scientific">Sinanodonta woodiana</name>
    <name type="common">Chinese pond mussel</name>
    <name type="synonym">Anodonta woodiana</name>
    <dbReference type="NCBI Taxonomy" id="1069815"/>
    <lineage>
        <taxon>Eukaryota</taxon>
        <taxon>Metazoa</taxon>
        <taxon>Spiralia</taxon>
        <taxon>Lophotrochozoa</taxon>
        <taxon>Mollusca</taxon>
        <taxon>Bivalvia</taxon>
        <taxon>Autobranchia</taxon>
        <taxon>Heteroconchia</taxon>
        <taxon>Palaeoheterodonta</taxon>
        <taxon>Unionida</taxon>
        <taxon>Unionoidea</taxon>
        <taxon>Unionidae</taxon>
        <taxon>Unioninae</taxon>
        <taxon>Sinanodonta</taxon>
    </lineage>
</organism>
<reference evidence="2 3" key="1">
    <citation type="submission" date="2024-11" db="EMBL/GenBank/DDBJ databases">
        <title>Chromosome-level genome assembly of the freshwater bivalve Anodonta woodiana.</title>
        <authorList>
            <person name="Chen X."/>
        </authorList>
    </citation>
    <scope>NUCLEOTIDE SEQUENCE [LARGE SCALE GENOMIC DNA]</scope>
    <source>
        <strain evidence="2">MN2024</strain>
        <tissue evidence="2">Gills</tissue>
    </source>
</reference>
<dbReference type="EMBL" id="JBJQND010000010">
    <property type="protein sequence ID" value="KAL3863596.1"/>
    <property type="molecule type" value="Genomic_DNA"/>
</dbReference>
<comment type="caution">
    <text evidence="2">The sequence shown here is derived from an EMBL/GenBank/DDBJ whole genome shotgun (WGS) entry which is preliminary data.</text>
</comment>
<feature type="compositionally biased region" description="Basic and acidic residues" evidence="1">
    <location>
        <begin position="142"/>
        <end position="154"/>
    </location>
</feature>
<evidence type="ECO:0000313" key="3">
    <source>
        <dbReference type="Proteomes" id="UP001634394"/>
    </source>
</evidence>
<keyword evidence="3" id="KW-1185">Reference proteome</keyword>
<accession>A0ABD3VQB3</accession>
<sequence>MGFRVRSWYKDCERDRKCPKCNVVCHGPWACKGQPENQEHTKTRSYADAVVQNTNLKNSGGQAHQQEQESWRDNLTPCKTTRRVITTNFINYNPFEALNVEEPEKELIKEIEKTGPQGTSTPKSNKKRMIRKRKAINLSSSVEERRDPNKENGK</sequence>
<dbReference type="Proteomes" id="UP001634394">
    <property type="component" value="Unassembled WGS sequence"/>
</dbReference>
<proteinExistence type="predicted"/>
<feature type="compositionally biased region" description="Basic residues" evidence="1">
    <location>
        <begin position="124"/>
        <end position="135"/>
    </location>
</feature>
<evidence type="ECO:0000256" key="1">
    <source>
        <dbReference type="SAM" id="MobiDB-lite"/>
    </source>
</evidence>
<gene>
    <name evidence="2" type="ORF">ACJMK2_005347</name>
</gene>
<name>A0ABD3VQB3_SINWO</name>
<feature type="region of interest" description="Disordered" evidence="1">
    <location>
        <begin position="109"/>
        <end position="154"/>
    </location>
</feature>
<protein>
    <submittedName>
        <fullName evidence="2">Uncharacterized protein</fullName>
    </submittedName>
</protein>
<evidence type="ECO:0000313" key="2">
    <source>
        <dbReference type="EMBL" id="KAL3863596.1"/>
    </source>
</evidence>